<keyword evidence="1" id="KW-0614">Plasmid</keyword>
<evidence type="ECO:0000313" key="1">
    <source>
        <dbReference type="EMBL" id="QGY32082.1"/>
    </source>
</evidence>
<dbReference type="Proteomes" id="UP000502005">
    <property type="component" value="Plasmid pNE1B"/>
</dbReference>
<accession>A0A6B9G5H6</accession>
<reference evidence="1 2" key="1">
    <citation type="submission" date="2017-11" db="EMBL/GenBank/DDBJ databases">
        <title>Genome sequence of Pantoea cypripedii NE1.</title>
        <authorList>
            <person name="Nascimento F.X."/>
        </authorList>
    </citation>
    <scope>NUCLEOTIDE SEQUENCE [LARGE SCALE GENOMIC DNA]</scope>
    <source>
        <strain evidence="1 2">NE1</strain>
        <plasmid evidence="2">pne1b</plasmid>
    </source>
</reference>
<sequence length="60" mass="6506">MVFFLMISLSMLTSLPGVMLILVRSVSGAGINMNMVRCIAIALQGEYDVCKAIAIQKETL</sequence>
<dbReference type="EMBL" id="CP024770">
    <property type="protein sequence ID" value="QGY32082.1"/>
    <property type="molecule type" value="Genomic_DNA"/>
</dbReference>
<organism evidence="1 2">
    <name type="scientific">Pantoea cypripedii</name>
    <name type="common">Pectobacterium cypripedii</name>
    <name type="synonym">Erwinia cypripedii</name>
    <dbReference type="NCBI Taxonomy" id="55209"/>
    <lineage>
        <taxon>Bacteria</taxon>
        <taxon>Pseudomonadati</taxon>
        <taxon>Pseudomonadota</taxon>
        <taxon>Gammaproteobacteria</taxon>
        <taxon>Enterobacterales</taxon>
        <taxon>Erwiniaceae</taxon>
        <taxon>Pantoea</taxon>
    </lineage>
</organism>
<proteinExistence type="predicted"/>
<protein>
    <submittedName>
        <fullName evidence="1">Uncharacterized protein</fullName>
    </submittedName>
</protein>
<dbReference type="AlphaFoldDB" id="A0A6B9G5H6"/>
<geneLocation type="plasmid" evidence="2">
    <name>pne1b</name>
</geneLocation>
<name>A0A6B9G5H6_PANCY</name>
<evidence type="ECO:0000313" key="2">
    <source>
        <dbReference type="Proteomes" id="UP000502005"/>
    </source>
</evidence>
<gene>
    <name evidence="1" type="ORF">CUN67_24090</name>
</gene>